<feature type="binding site" evidence="3">
    <location>
        <begin position="200"/>
        <end position="202"/>
    </location>
    <ligand>
        <name>NAD(+)</name>
        <dbReference type="ChEBI" id="CHEBI:57540"/>
    </ligand>
</feature>
<feature type="active site" description="Proton acceptor" evidence="3 4">
    <location>
        <position position="107"/>
    </location>
</feature>
<evidence type="ECO:0000256" key="1">
    <source>
        <dbReference type="ARBA" id="ARBA00022679"/>
    </source>
</evidence>
<feature type="binding site" evidence="3 4">
    <location>
        <position position="118"/>
    </location>
    <ligand>
        <name>Zn(2+)</name>
        <dbReference type="ChEBI" id="CHEBI:29105"/>
    </ligand>
</feature>
<feature type="binding site" evidence="3">
    <location>
        <begin position="174"/>
        <end position="176"/>
    </location>
    <ligand>
        <name>NAD(+)</name>
        <dbReference type="ChEBI" id="CHEBI:57540"/>
    </ligand>
</feature>
<dbReference type="Gene3D" id="3.30.1600.10">
    <property type="entry name" value="SIR2/SIRT2 'Small Domain"/>
    <property type="match status" value="1"/>
</dbReference>
<feature type="binding site" evidence="3">
    <location>
        <position position="218"/>
    </location>
    <ligand>
        <name>NAD(+)</name>
        <dbReference type="ChEBI" id="CHEBI:57540"/>
    </ligand>
</feature>
<comment type="caution">
    <text evidence="6">The sequence shown here is derived from an EMBL/GenBank/DDBJ whole genome shotgun (WGS) entry which is preliminary data.</text>
</comment>
<proteinExistence type="inferred from homology"/>
<dbReference type="GO" id="GO:0070403">
    <property type="term" value="F:NAD+ binding"/>
    <property type="evidence" value="ECO:0007669"/>
    <property type="project" value="UniProtKB-UniRule"/>
</dbReference>
<comment type="domain">
    <text evidence="3">2 residues (Tyr-54 and Arg-57) present in a large hydrophobic pocket are probably involved in substrate specificity. They are important for desuccinylation activity, but dispensable for deacetylation activity.</text>
</comment>
<dbReference type="GO" id="GO:0008270">
    <property type="term" value="F:zinc ion binding"/>
    <property type="evidence" value="ECO:0007669"/>
    <property type="project" value="UniProtKB-UniRule"/>
</dbReference>
<feature type="binding site" evidence="3">
    <location>
        <position position="54"/>
    </location>
    <ligand>
        <name>substrate</name>
    </ligand>
</feature>
<comment type="cofactor">
    <cofactor evidence="3">
        <name>Zn(2+)</name>
        <dbReference type="ChEBI" id="CHEBI:29105"/>
    </cofactor>
    <text evidence="3">Binds 1 zinc ion per subunit.</text>
</comment>
<evidence type="ECO:0000259" key="5">
    <source>
        <dbReference type="PROSITE" id="PS50305"/>
    </source>
</evidence>
<accession>A0A7C3CLY3</accession>
<evidence type="ECO:0000313" key="6">
    <source>
        <dbReference type="EMBL" id="HFC98272.1"/>
    </source>
</evidence>
<comment type="catalytic activity">
    <reaction evidence="3">
        <text>N(6)-succinyl-L-lysyl-[protein] + NAD(+) + H2O = 2''-O-succinyl-ADP-D-ribose + nicotinamide + L-lysyl-[protein]</text>
        <dbReference type="Rhea" id="RHEA:47668"/>
        <dbReference type="Rhea" id="RHEA-COMP:9752"/>
        <dbReference type="Rhea" id="RHEA-COMP:11877"/>
        <dbReference type="ChEBI" id="CHEBI:15377"/>
        <dbReference type="ChEBI" id="CHEBI:17154"/>
        <dbReference type="ChEBI" id="CHEBI:29969"/>
        <dbReference type="ChEBI" id="CHEBI:57540"/>
        <dbReference type="ChEBI" id="CHEBI:87830"/>
        <dbReference type="ChEBI" id="CHEBI:87832"/>
    </reaction>
</comment>
<feature type="domain" description="Deacetylase sirtuin-type" evidence="5">
    <location>
        <begin position="1"/>
        <end position="232"/>
    </location>
</feature>
<dbReference type="GO" id="GO:0036055">
    <property type="term" value="F:protein-succinyllysine desuccinylase activity"/>
    <property type="evidence" value="ECO:0007669"/>
    <property type="project" value="UniProtKB-UniRule"/>
</dbReference>
<comment type="similarity">
    <text evidence="3">Belongs to the sirtuin family. Class III subfamily.</text>
</comment>
<organism evidence="6">
    <name type="scientific">Thermosulfurimonas dismutans</name>
    <dbReference type="NCBI Taxonomy" id="999894"/>
    <lineage>
        <taxon>Bacteria</taxon>
        <taxon>Pseudomonadati</taxon>
        <taxon>Thermodesulfobacteriota</taxon>
        <taxon>Thermodesulfobacteria</taxon>
        <taxon>Thermodesulfobacteriales</taxon>
        <taxon>Thermodesulfobacteriaceae</taxon>
        <taxon>Thermosulfurimonas</taxon>
    </lineage>
</organism>
<reference evidence="6" key="1">
    <citation type="journal article" date="2020" name="mSystems">
        <title>Genome- and Community-Level Interaction Insights into Carbon Utilization and Element Cycling Functions of Hydrothermarchaeota in Hydrothermal Sediment.</title>
        <authorList>
            <person name="Zhou Z."/>
            <person name="Liu Y."/>
            <person name="Xu W."/>
            <person name="Pan J."/>
            <person name="Luo Z.H."/>
            <person name="Li M."/>
        </authorList>
    </citation>
    <scope>NUCLEOTIDE SEQUENCE [LARGE SCALE GENOMIC DNA]</scope>
    <source>
        <strain evidence="6">HyVt-483</strain>
    </source>
</reference>
<gene>
    <name evidence="3" type="primary">cobB</name>
    <name evidence="6" type="ORF">ENJ40_07440</name>
</gene>
<evidence type="ECO:0000256" key="2">
    <source>
        <dbReference type="ARBA" id="ARBA00023027"/>
    </source>
</evidence>
<feature type="binding site" evidence="3 4">
    <location>
        <position position="137"/>
    </location>
    <ligand>
        <name>Zn(2+)</name>
        <dbReference type="ChEBI" id="CHEBI:29105"/>
    </ligand>
</feature>
<feature type="binding site" evidence="3">
    <location>
        <begin position="10"/>
        <end position="29"/>
    </location>
    <ligand>
        <name>NAD(+)</name>
        <dbReference type="ChEBI" id="CHEBI:57540"/>
    </ligand>
</feature>
<dbReference type="Gene3D" id="3.40.50.1220">
    <property type="entry name" value="TPP-binding domain"/>
    <property type="match status" value="1"/>
</dbReference>
<dbReference type="Pfam" id="PF02146">
    <property type="entry name" value="SIR2"/>
    <property type="match status" value="1"/>
</dbReference>
<comment type="subcellular location">
    <subcellularLocation>
        <location evidence="3">Cytoplasm</location>
    </subcellularLocation>
</comment>
<dbReference type="InterPro" id="IPR003000">
    <property type="entry name" value="Sirtuin"/>
</dbReference>
<dbReference type="SUPFAM" id="SSF52467">
    <property type="entry name" value="DHS-like NAD/FAD-binding domain"/>
    <property type="match status" value="1"/>
</dbReference>
<dbReference type="InterPro" id="IPR026590">
    <property type="entry name" value="Ssirtuin_cat_dom"/>
</dbReference>
<name>A0A7C3CLY3_9BACT</name>
<feature type="binding site" evidence="3 4">
    <location>
        <position position="134"/>
    </location>
    <ligand>
        <name>Zn(2+)</name>
        <dbReference type="ChEBI" id="CHEBI:29105"/>
    </ligand>
</feature>
<dbReference type="PANTHER" id="PTHR11085:SF4">
    <property type="entry name" value="NAD-DEPENDENT PROTEIN DEACYLASE"/>
    <property type="match status" value="1"/>
</dbReference>
<evidence type="ECO:0000256" key="3">
    <source>
        <dbReference type="HAMAP-Rule" id="MF_01121"/>
    </source>
</evidence>
<dbReference type="EMBL" id="DRMH01000100">
    <property type="protein sequence ID" value="HFC98272.1"/>
    <property type="molecule type" value="Genomic_DNA"/>
</dbReference>
<dbReference type="CDD" id="cd01412">
    <property type="entry name" value="SIRT5_Af1_CobB"/>
    <property type="match status" value="1"/>
</dbReference>
<keyword evidence="3 4" id="KW-0862">Zinc</keyword>
<dbReference type="EC" id="2.3.1.286" evidence="3"/>
<dbReference type="InterPro" id="IPR050134">
    <property type="entry name" value="NAD-dep_sirtuin_deacylases"/>
</dbReference>
<dbReference type="InterPro" id="IPR029035">
    <property type="entry name" value="DHS-like_NAD/FAD-binding_dom"/>
</dbReference>
<feature type="binding site" evidence="3">
    <location>
        <begin position="89"/>
        <end position="92"/>
    </location>
    <ligand>
        <name>NAD(+)</name>
        <dbReference type="ChEBI" id="CHEBI:57540"/>
    </ligand>
</feature>
<dbReference type="GO" id="GO:0036054">
    <property type="term" value="F:protein-malonyllysine demalonylase activity"/>
    <property type="evidence" value="ECO:0007669"/>
    <property type="project" value="InterPro"/>
</dbReference>
<comment type="function">
    <text evidence="3">NAD-dependent lysine deacetylase and desuccinylase that specifically removes acetyl and succinyl groups on target proteins. Modulates the activities of several proteins which are inactive in their acylated form.</text>
</comment>
<dbReference type="InterPro" id="IPR027546">
    <property type="entry name" value="Sirtuin_class_III"/>
</dbReference>
<feature type="binding site" evidence="3">
    <location>
        <position position="57"/>
    </location>
    <ligand>
        <name>substrate</name>
    </ligand>
</feature>
<keyword evidence="3 4" id="KW-0479">Metal-binding</keyword>
<dbReference type="HAMAP" id="MF_01121">
    <property type="entry name" value="Sirtuin_ClassIII"/>
    <property type="match status" value="1"/>
</dbReference>
<keyword evidence="1" id="KW-0808">Transferase</keyword>
<sequence length="238" mass="26584">MKGRLVILTGAGISAESGIPTFRDPGGLWEKYDLSEVATPEGFRRNPRLVHEFYNARRRDLLRVKPNPAHYALAELERAWPGEFLLVTQNVDDLHERAGSRRVIHIHGELLKIRCEHCGGVFRETGEVFPETPCPGCGRTGGLRPHVVWFGEEPFHLPEVYEALSRCDLFVAIGTSGTVFPAAGFVEVARSAGARCVEINLKPAENAPLFHEHRYGPASRVVPAWVKEILKEGQEWDT</sequence>
<dbReference type="Proteomes" id="UP000886043">
    <property type="component" value="Unassembled WGS sequence"/>
</dbReference>
<dbReference type="PROSITE" id="PS50305">
    <property type="entry name" value="SIRTUIN"/>
    <property type="match status" value="1"/>
</dbReference>
<dbReference type="NCBIfam" id="NF001755">
    <property type="entry name" value="PRK00481.1-5"/>
    <property type="match status" value="1"/>
</dbReference>
<dbReference type="GO" id="GO:0017136">
    <property type="term" value="F:histone deacetylase activity, NAD-dependent"/>
    <property type="evidence" value="ECO:0007669"/>
    <property type="project" value="TreeGrafter"/>
</dbReference>
<keyword evidence="3" id="KW-0963">Cytoplasm</keyword>
<protein>
    <recommendedName>
        <fullName evidence="3">NAD-dependent protein deacylase</fullName>
        <ecNumber evidence="3">2.3.1.286</ecNumber>
    </recommendedName>
    <alternativeName>
        <fullName evidence="3">Regulatory protein SIR2 homolog</fullName>
    </alternativeName>
</protein>
<evidence type="ECO:0000256" key="4">
    <source>
        <dbReference type="PROSITE-ProRule" id="PRU00236"/>
    </source>
</evidence>
<keyword evidence="2 3" id="KW-0520">NAD</keyword>
<dbReference type="GO" id="GO:0005737">
    <property type="term" value="C:cytoplasm"/>
    <property type="evidence" value="ECO:0007669"/>
    <property type="project" value="UniProtKB-SubCell"/>
</dbReference>
<dbReference type="AlphaFoldDB" id="A0A7C3CLY3"/>
<feature type="binding site" evidence="3 4">
    <location>
        <position position="115"/>
    </location>
    <ligand>
        <name>Zn(2+)</name>
        <dbReference type="ChEBI" id="CHEBI:29105"/>
    </ligand>
</feature>
<dbReference type="PANTHER" id="PTHR11085">
    <property type="entry name" value="NAD-DEPENDENT PROTEIN DEACYLASE SIRTUIN-5, MITOCHONDRIAL-RELATED"/>
    <property type="match status" value="1"/>
</dbReference>
<dbReference type="InterPro" id="IPR026591">
    <property type="entry name" value="Sirtuin_cat_small_dom_sf"/>
</dbReference>
<comment type="catalytic activity">
    <reaction evidence="3">
        <text>N(6)-acetyl-L-lysyl-[protein] + NAD(+) + H2O = 2''-O-acetyl-ADP-D-ribose + nicotinamide + L-lysyl-[protein]</text>
        <dbReference type="Rhea" id="RHEA:43636"/>
        <dbReference type="Rhea" id="RHEA-COMP:9752"/>
        <dbReference type="Rhea" id="RHEA-COMP:10731"/>
        <dbReference type="ChEBI" id="CHEBI:15377"/>
        <dbReference type="ChEBI" id="CHEBI:17154"/>
        <dbReference type="ChEBI" id="CHEBI:29969"/>
        <dbReference type="ChEBI" id="CHEBI:57540"/>
        <dbReference type="ChEBI" id="CHEBI:61930"/>
        <dbReference type="ChEBI" id="CHEBI:83767"/>
        <dbReference type="EC" id="2.3.1.286"/>
    </reaction>
</comment>